<evidence type="ECO:0000256" key="1">
    <source>
        <dbReference type="SAM" id="SignalP"/>
    </source>
</evidence>
<dbReference type="Proteomes" id="UP000314983">
    <property type="component" value="Chromosome 10"/>
</dbReference>
<reference evidence="3" key="1">
    <citation type="journal article" date="2014" name="Science">
        <title>Nonhuman genetics. Genomic basis for the convergent evolution of electric organs.</title>
        <authorList>
            <person name="Gallant J.R."/>
            <person name="Traeger L.L."/>
            <person name="Volkening J.D."/>
            <person name="Moffett H."/>
            <person name="Chen P.H."/>
            <person name="Novina C.D."/>
            <person name="Phillips G.N.Jr."/>
            <person name="Anand R."/>
            <person name="Wells G.B."/>
            <person name="Pinch M."/>
            <person name="Guth R."/>
            <person name="Unguez G.A."/>
            <person name="Albert J.S."/>
            <person name="Zakon H.H."/>
            <person name="Samanta M.P."/>
            <person name="Sussman M.R."/>
        </authorList>
    </citation>
    <scope>NUCLEOTIDE SEQUENCE [LARGE SCALE GENOMIC DNA]</scope>
</reference>
<name>A0A4W4HL14_ELEEL</name>
<evidence type="ECO:0000313" key="3">
    <source>
        <dbReference type="Proteomes" id="UP000314983"/>
    </source>
</evidence>
<keyword evidence="1" id="KW-0732">Signal</keyword>
<sequence length="90" mass="10078">RIFTYLEQSLAIFLLLSELSHSGFDFKSQQTQLTKHVLQSFIGNPTEACNVMAFQFHLQNCLQGVLLFSVTSCSHCIVSLPLSLSTKINL</sequence>
<reference evidence="2" key="5">
    <citation type="submission" date="2025-09" db="UniProtKB">
        <authorList>
            <consortium name="Ensembl"/>
        </authorList>
    </citation>
    <scope>IDENTIFICATION</scope>
</reference>
<organism evidence="2 3">
    <name type="scientific">Electrophorus electricus</name>
    <name type="common">Electric eel</name>
    <name type="synonym">Gymnotus electricus</name>
    <dbReference type="NCBI Taxonomy" id="8005"/>
    <lineage>
        <taxon>Eukaryota</taxon>
        <taxon>Metazoa</taxon>
        <taxon>Chordata</taxon>
        <taxon>Craniata</taxon>
        <taxon>Vertebrata</taxon>
        <taxon>Euteleostomi</taxon>
        <taxon>Actinopterygii</taxon>
        <taxon>Neopterygii</taxon>
        <taxon>Teleostei</taxon>
        <taxon>Ostariophysi</taxon>
        <taxon>Gymnotiformes</taxon>
        <taxon>Gymnotoidei</taxon>
        <taxon>Gymnotidae</taxon>
        <taxon>Electrophorus</taxon>
    </lineage>
</organism>
<accession>A0A4W4HL14</accession>
<dbReference type="AlphaFoldDB" id="A0A4W4HL14"/>
<feature type="signal peptide" evidence="1">
    <location>
        <begin position="1"/>
        <end position="22"/>
    </location>
</feature>
<dbReference type="Ensembl" id="ENSEEET00000050467.2">
    <property type="protein sequence ID" value="ENSEEEP00000049922.2"/>
    <property type="gene ID" value="ENSEEEG00000023468.2"/>
</dbReference>
<keyword evidence="3" id="KW-1185">Reference proteome</keyword>
<feature type="chain" id="PRO_5044190603" evidence="1">
    <location>
        <begin position="23"/>
        <end position="90"/>
    </location>
</feature>
<reference evidence="2" key="3">
    <citation type="submission" date="2020-05" db="EMBL/GenBank/DDBJ databases">
        <title>Electrophorus electricus (electric eel) genome, fEleEle1, primary haplotype.</title>
        <authorList>
            <person name="Myers G."/>
            <person name="Meyer A."/>
            <person name="Fedrigo O."/>
            <person name="Formenti G."/>
            <person name="Rhie A."/>
            <person name="Tracey A."/>
            <person name="Sims Y."/>
            <person name="Jarvis E.D."/>
        </authorList>
    </citation>
    <scope>NUCLEOTIDE SEQUENCE [LARGE SCALE GENOMIC DNA]</scope>
</reference>
<reference evidence="2" key="4">
    <citation type="submission" date="2025-08" db="UniProtKB">
        <authorList>
            <consortium name="Ensembl"/>
        </authorList>
    </citation>
    <scope>IDENTIFICATION</scope>
</reference>
<protein>
    <submittedName>
        <fullName evidence="2">Uncharacterized protein</fullName>
    </submittedName>
</protein>
<evidence type="ECO:0000313" key="2">
    <source>
        <dbReference type="Ensembl" id="ENSEEEP00000049922.2"/>
    </source>
</evidence>
<reference evidence="3" key="2">
    <citation type="journal article" date="2017" name="Sci. Adv.">
        <title>A tail of two voltages: Proteomic comparison of the three electric organs of the electric eel.</title>
        <authorList>
            <person name="Traeger L.L."/>
            <person name="Sabat G."/>
            <person name="Barrett-Wilt G.A."/>
            <person name="Wells G.B."/>
            <person name="Sussman M.R."/>
        </authorList>
    </citation>
    <scope>NUCLEOTIDE SEQUENCE [LARGE SCALE GENOMIC DNA]</scope>
</reference>
<proteinExistence type="predicted"/>